<keyword evidence="2" id="KW-0813">Transport</keyword>
<dbReference type="Pfam" id="PF00496">
    <property type="entry name" value="SBP_bac_5"/>
    <property type="match status" value="1"/>
</dbReference>
<dbReference type="GO" id="GO:1904680">
    <property type="term" value="F:peptide transmembrane transporter activity"/>
    <property type="evidence" value="ECO:0007669"/>
    <property type="project" value="TreeGrafter"/>
</dbReference>
<dbReference type="eggNOG" id="COG0747">
    <property type="taxonomic scope" value="Bacteria"/>
</dbReference>
<dbReference type="SUPFAM" id="SSF53850">
    <property type="entry name" value="Periplasmic binding protein-like II"/>
    <property type="match status" value="1"/>
</dbReference>
<dbReference type="OrthoDB" id="9796817at2"/>
<dbReference type="Gene3D" id="3.40.190.10">
    <property type="entry name" value="Periplasmic binding protein-like II"/>
    <property type="match status" value="1"/>
</dbReference>
<feature type="signal peptide" evidence="4">
    <location>
        <begin position="1"/>
        <end position="22"/>
    </location>
</feature>
<evidence type="ECO:0000256" key="3">
    <source>
        <dbReference type="ARBA" id="ARBA00022729"/>
    </source>
</evidence>
<dbReference type="GO" id="GO:0043190">
    <property type="term" value="C:ATP-binding cassette (ABC) transporter complex"/>
    <property type="evidence" value="ECO:0007669"/>
    <property type="project" value="InterPro"/>
</dbReference>
<dbReference type="PIRSF" id="PIRSF002741">
    <property type="entry name" value="MppA"/>
    <property type="match status" value="1"/>
</dbReference>
<dbReference type="Gene3D" id="3.10.105.10">
    <property type="entry name" value="Dipeptide-binding Protein, Domain 3"/>
    <property type="match status" value="1"/>
</dbReference>
<evidence type="ECO:0000259" key="5">
    <source>
        <dbReference type="Pfam" id="PF00496"/>
    </source>
</evidence>
<dbReference type="InterPro" id="IPR039424">
    <property type="entry name" value="SBP_5"/>
</dbReference>
<evidence type="ECO:0000256" key="1">
    <source>
        <dbReference type="ARBA" id="ARBA00005695"/>
    </source>
</evidence>
<dbReference type="GO" id="GO:0042597">
    <property type="term" value="C:periplasmic space"/>
    <property type="evidence" value="ECO:0007669"/>
    <property type="project" value="UniProtKB-ARBA"/>
</dbReference>
<evidence type="ECO:0000313" key="7">
    <source>
        <dbReference type="Proteomes" id="UP000018896"/>
    </source>
</evidence>
<evidence type="ECO:0000256" key="2">
    <source>
        <dbReference type="ARBA" id="ARBA00022448"/>
    </source>
</evidence>
<dbReference type="CDD" id="cd08499">
    <property type="entry name" value="PBP2_Ylib_like"/>
    <property type="match status" value="1"/>
</dbReference>
<dbReference type="PROSITE" id="PS51257">
    <property type="entry name" value="PROKAR_LIPOPROTEIN"/>
    <property type="match status" value="1"/>
</dbReference>
<feature type="domain" description="Solute-binding protein family 5" evidence="5">
    <location>
        <begin position="87"/>
        <end position="449"/>
    </location>
</feature>
<evidence type="ECO:0000256" key="4">
    <source>
        <dbReference type="SAM" id="SignalP"/>
    </source>
</evidence>
<dbReference type="InterPro" id="IPR000914">
    <property type="entry name" value="SBP_5_dom"/>
</dbReference>
<dbReference type="GO" id="GO:0015833">
    <property type="term" value="P:peptide transport"/>
    <property type="evidence" value="ECO:0007669"/>
    <property type="project" value="TreeGrafter"/>
</dbReference>
<comment type="similarity">
    <text evidence="1">Belongs to the bacterial solute-binding protein 5 family.</text>
</comment>
<dbReference type="EMBL" id="BAUV01000005">
    <property type="protein sequence ID" value="GAE34064.1"/>
    <property type="molecule type" value="Genomic_DNA"/>
</dbReference>
<dbReference type="PANTHER" id="PTHR30290:SF9">
    <property type="entry name" value="OLIGOPEPTIDE-BINDING PROTEIN APPA"/>
    <property type="match status" value="1"/>
</dbReference>
<dbReference type="PANTHER" id="PTHR30290">
    <property type="entry name" value="PERIPLASMIC BINDING COMPONENT OF ABC TRANSPORTER"/>
    <property type="match status" value="1"/>
</dbReference>
<dbReference type="STRING" id="1236973.JCM9157_1097"/>
<sequence>MKHLSSKYLAVILLVAMSLVIAACSNDSTPELITEEPTSQTTAEDVQIGVASDPVSLDPHGANEAVANTINAAIYDGLVYLDSNSNIQLRLAENLEQIEDTVWEAKIREGVYFHDGSELNAEAVKLSLDRVRDPEVASPVAFLFGMVTEVRVVDEYTVHIETEFPFAPLPSHLAHTAGSIISPTLIEQSYEDLANGGNPFAAVNEHPSGTGSFKFESQDPGNSVSLSNNEEYWGEDAANVDKLTFRVIPESATRIAELETGGIDINLTVFPSDITRLESNTETKVQQINSARLAYLGFNTEVEPFDDVNVRRAIHMAIDKDALVQGIIDGAGIPAHGPISPRINGYSDNINSIEYDLEEAKSLLAEAGYADGFDVTLLTDDNRERQDLAVALQAQLSELGITVSIDTYEYGTYLERAGLGQSEIFLGSWGTVTLDADYGLYPVFHSDNVGAPGNRSRIVNAELDELLEAARQESDYKTRVNLYEEVQNKLADESPYAYLYFPDNLSSVRSEVEDFWQYPSGYFYVRDVRMNK</sequence>
<dbReference type="Proteomes" id="UP000018896">
    <property type="component" value="Unassembled WGS sequence"/>
</dbReference>
<dbReference type="AlphaFoldDB" id="W4QRW7"/>
<keyword evidence="3 4" id="KW-0732">Signal</keyword>
<dbReference type="InterPro" id="IPR030678">
    <property type="entry name" value="Peptide/Ni-bd"/>
</dbReference>
<organism evidence="6 7">
    <name type="scientific">Halalkalibacter akibai (strain ATCC 43226 / DSM 21942 / CIP 109018 / JCM 9157 / 1139)</name>
    <name type="common">Bacillus akibai</name>
    <dbReference type="NCBI Taxonomy" id="1236973"/>
    <lineage>
        <taxon>Bacteria</taxon>
        <taxon>Bacillati</taxon>
        <taxon>Bacillota</taxon>
        <taxon>Bacilli</taxon>
        <taxon>Bacillales</taxon>
        <taxon>Bacillaceae</taxon>
        <taxon>Halalkalibacter</taxon>
    </lineage>
</organism>
<name>W4QRW7_HALA3</name>
<accession>W4QRW7</accession>
<comment type="caution">
    <text evidence="6">The sequence shown here is derived from an EMBL/GenBank/DDBJ whole genome shotgun (WGS) entry which is preliminary data.</text>
</comment>
<reference evidence="6 7" key="1">
    <citation type="journal article" date="2014" name="Genome Announc.">
        <title>Draft Genome Sequences of Three Alkaliphilic Bacillus Strains, Bacillus wakoensis JCM 9140T, Bacillus akibai JCM 9157T, and Bacillus hemicellulosilyticus JCM 9152T.</title>
        <authorList>
            <person name="Yuki M."/>
            <person name="Oshima K."/>
            <person name="Suda W."/>
            <person name="Oshida Y."/>
            <person name="Kitamura K."/>
            <person name="Iida T."/>
            <person name="Hattori M."/>
            <person name="Ohkuma M."/>
        </authorList>
    </citation>
    <scope>NUCLEOTIDE SEQUENCE [LARGE SCALE GENOMIC DNA]</scope>
    <source>
        <strain evidence="6 7">JCM 9157</strain>
    </source>
</reference>
<dbReference type="RefSeq" id="WP_035662803.1">
    <property type="nucleotide sequence ID" value="NZ_BAUV01000005.1"/>
</dbReference>
<dbReference type="Gene3D" id="3.90.76.10">
    <property type="entry name" value="Dipeptide-binding Protein, Domain 1"/>
    <property type="match status" value="1"/>
</dbReference>
<gene>
    <name evidence="6" type="ORF">JCM9157_1097</name>
</gene>
<evidence type="ECO:0000313" key="6">
    <source>
        <dbReference type="EMBL" id="GAE34064.1"/>
    </source>
</evidence>
<protein>
    <submittedName>
        <fullName evidence="6">Oligopeptide ABC transporter</fullName>
    </submittedName>
</protein>
<keyword evidence="7" id="KW-1185">Reference proteome</keyword>
<proteinExistence type="inferred from homology"/>
<feature type="chain" id="PRO_5004848988" evidence="4">
    <location>
        <begin position="23"/>
        <end position="532"/>
    </location>
</feature>